<dbReference type="OrthoDB" id="9784466at2"/>
<organism evidence="4 5">
    <name type="scientific">Rivibacter subsaxonicus</name>
    <dbReference type="NCBI Taxonomy" id="457575"/>
    <lineage>
        <taxon>Bacteria</taxon>
        <taxon>Pseudomonadati</taxon>
        <taxon>Pseudomonadota</taxon>
        <taxon>Betaproteobacteria</taxon>
        <taxon>Burkholderiales</taxon>
        <taxon>Rivibacter</taxon>
    </lineage>
</organism>
<dbReference type="Gene3D" id="3.40.50.1000">
    <property type="entry name" value="HAD superfamily/HAD-like"/>
    <property type="match status" value="1"/>
</dbReference>
<proteinExistence type="predicted"/>
<sequence>MNLCLFDLDHTLLPLDSDHSWGEFMVRIGWADPAEHRAGNDAFYAQYQAGTLDVAAYIEFATRPWRERPAAELAQVHARFMRELIEPAILPPALALVAHHREAGDRLAIVTATNDFVTAPIARAFDVDTLIAVELERAADGRCTGRVAGVPSFREGKVARVEAWLAADGARLQDFERVTVYSDSPNDLPLLEIATDPVATNPSPALAVVARERGWRVLNLFSPS</sequence>
<keyword evidence="2 4" id="KW-0378">Hydrolase</keyword>
<keyword evidence="1" id="KW-0479">Metal-binding</keyword>
<dbReference type="SUPFAM" id="SSF56784">
    <property type="entry name" value="HAD-like"/>
    <property type="match status" value="1"/>
</dbReference>
<dbReference type="RefSeq" id="WP_130433721.1">
    <property type="nucleotide sequence ID" value="NZ_SHKP01000007.1"/>
</dbReference>
<gene>
    <name evidence="4" type="ORF">EV670_3123</name>
</gene>
<dbReference type="InterPro" id="IPR006385">
    <property type="entry name" value="HAD_hydro_SerB1"/>
</dbReference>
<dbReference type="GO" id="GO:0016787">
    <property type="term" value="F:hydrolase activity"/>
    <property type="evidence" value="ECO:0007669"/>
    <property type="project" value="UniProtKB-KW"/>
</dbReference>
<dbReference type="InterPro" id="IPR023214">
    <property type="entry name" value="HAD_sf"/>
</dbReference>
<dbReference type="AlphaFoldDB" id="A0A4Q7VHI4"/>
<protein>
    <submittedName>
        <fullName evidence="4">HAD superfamily hydrolase (TIGR01490 family)</fullName>
    </submittedName>
</protein>
<keyword evidence="5" id="KW-1185">Reference proteome</keyword>
<dbReference type="CDD" id="cd02612">
    <property type="entry name" value="HAD_PGPPase"/>
    <property type="match status" value="1"/>
</dbReference>
<dbReference type="Pfam" id="PF12710">
    <property type="entry name" value="HAD"/>
    <property type="match status" value="1"/>
</dbReference>
<dbReference type="PANTHER" id="PTHR43344">
    <property type="entry name" value="PHOSPHOSERINE PHOSPHATASE"/>
    <property type="match status" value="1"/>
</dbReference>
<keyword evidence="3" id="KW-0460">Magnesium</keyword>
<dbReference type="InterPro" id="IPR050582">
    <property type="entry name" value="HAD-like_SerB"/>
</dbReference>
<evidence type="ECO:0000313" key="5">
    <source>
        <dbReference type="Proteomes" id="UP000293671"/>
    </source>
</evidence>
<evidence type="ECO:0000256" key="1">
    <source>
        <dbReference type="ARBA" id="ARBA00022723"/>
    </source>
</evidence>
<evidence type="ECO:0000313" key="4">
    <source>
        <dbReference type="EMBL" id="RZT95368.1"/>
    </source>
</evidence>
<dbReference type="EMBL" id="SHKP01000007">
    <property type="protein sequence ID" value="RZT95368.1"/>
    <property type="molecule type" value="Genomic_DNA"/>
</dbReference>
<name>A0A4Q7VHI4_9BURK</name>
<evidence type="ECO:0000256" key="3">
    <source>
        <dbReference type="ARBA" id="ARBA00022842"/>
    </source>
</evidence>
<dbReference type="GO" id="GO:0046872">
    <property type="term" value="F:metal ion binding"/>
    <property type="evidence" value="ECO:0007669"/>
    <property type="project" value="UniProtKB-KW"/>
</dbReference>
<evidence type="ECO:0000256" key="2">
    <source>
        <dbReference type="ARBA" id="ARBA00022801"/>
    </source>
</evidence>
<dbReference type="NCBIfam" id="TIGR01488">
    <property type="entry name" value="HAD-SF-IB"/>
    <property type="match status" value="1"/>
</dbReference>
<dbReference type="Proteomes" id="UP000293671">
    <property type="component" value="Unassembled WGS sequence"/>
</dbReference>
<reference evidence="4 5" key="1">
    <citation type="submission" date="2019-02" db="EMBL/GenBank/DDBJ databases">
        <title>Genomic Encyclopedia of Type Strains, Phase IV (KMG-IV): sequencing the most valuable type-strain genomes for metagenomic binning, comparative biology and taxonomic classification.</title>
        <authorList>
            <person name="Goeker M."/>
        </authorList>
    </citation>
    <scope>NUCLEOTIDE SEQUENCE [LARGE SCALE GENOMIC DNA]</scope>
    <source>
        <strain evidence="4 5">DSM 19570</strain>
    </source>
</reference>
<dbReference type="InterPro" id="IPR036412">
    <property type="entry name" value="HAD-like_sf"/>
</dbReference>
<dbReference type="NCBIfam" id="TIGR01490">
    <property type="entry name" value="HAD-SF-IB-hyp1"/>
    <property type="match status" value="1"/>
</dbReference>
<dbReference type="PANTHER" id="PTHR43344:SF13">
    <property type="entry name" value="PHOSPHATASE RV3661-RELATED"/>
    <property type="match status" value="1"/>
</dbReference>
<dbReference type="Gene3D" id="1.20.1440.100">
    <property type="entry name" value="SG protein - dephosphorylation function"/>
    <property type="match status" value="1"/>
</dbReference>
<comment type="caution">
    <text evidence="4">The sequence shown here is derived from an EMBL/GenBank/DDBJ whole genome shotgun (WGS) entry which is preliminary data.</text>
</comment>
<accession>A0A4Q7VHI4</accession>